<feature type="chain" id="PRO_5044535518" description="RxLR effector protein" evidence="5">
    <location>
        <begin position="24"/>
        <end position="148"/>
    </location>
</feature>
<keyword evidence="7" id="KW-1185">Reference proteome</keyword>
<evidence type="ECO:0000313" key="7">
    <source>
        <dbReference type="Proteomes" id="UP001632037"/>
    </source>
</evidence>
<comment type="subcellular location">
    <subcellularLocation>
        <location evidence="1 5">Secreted</location>
    </subcellularLocation>
</comment>
<dbReference type="Pfam" id="PF16810">
    <property type="entry name" value="RXLR"/>
    <property type="match status" value="1"/>
</dbReference>
<name>A0ABD3F4G5_9STRA</name>
<evidence type="ECO:0000256" key="4">
    <source>
        <dbReference type="ARBA" id="ARBA00022729"/>
    </source>
</evidence>
<keyword evidence="3 5" id="KW-0964">Secreted</keyword>
<keyword evidence="4 5" id="KW-0732">Signal</keyword>
<evidence type="ECO:0000256" key="2">
    <source>
        <dbReference type="ARBA" id="ARBA00010400"/>
    </source>
</evidence>
<dbReference type="InterPro" id="IPR031825">
    <property type="entry name" value="RXLR"/>
</dbReference>
<dbReference type="AlphaFoldDB" id="A0ABD3F4G5"/>
<dbReference type="GO" id="GO:0005576">
    <property type="term" value="C:extracellular region"/>
    <property type="evidence" value="ECO:0007669"/>
    <property type="project" value="UniProtKB-SubCell"/>
</dbReference>
<comment type="function">
    <text evidence="5">Effector that suppresses plant defense responses during pathogen infection.</text>
</comment>
<comment type="similarity">
    <text evidence="2 5">Belongs to the RxLR effector family.</text>
</comment>
<dbReference type="Proteomes" id="UP001632037">
    <property type="component" value="Unassembled WGS sequence"/>
</dbReference>
<sequence>MRAHFVLLAAAAVFLATSDVVSADQTKLSQVATPQSIDTAHVAAKRFLRSNKYELLDKEEERGIDVIVKAGKTKMSNAALKELVTPNVLNNALADKNMRLFKELYAGKVSLGRLTKALKNNPNKEKILQSYNWFRSFHISQARARTAV</sequence>
<feature type="signal peptide" evidence="5">
    <location>
        <begin position="1"/>
        <end position="23"/>
    </location>
</feature>
<evidence type="ECO:0000256" key="3">
    <source>
        <dbReference type="ARBA" id="ARBA00022525"/>
    </source>
</evidence>
<accession>A0ABD3F4G5</accession>
<gene>
    <name evidence="6" type="ORF">V7S43_014321</name>
</gene>
<evidence type="ECO:0000256" key="5">
    <source>
        <dbReference type="RuleBase" id="RU367124"/>
    </source>
</evidence>
<proteinExistence type="inferred from homology"/>
<comment type="caution">
    <text evidence="6">The sequence shown here is derived from an EMBL/GenBank/DDBJ whole genome shotgun (WGS) entry which is preliminary data.</text>
</comment>
<dbReference type="EMBL" id="JBIMZQ010000040">
    <property type="protein sequence ID" value="KAL3660566.1"/>
    <property type="molecule type" value="Genomic_DNA"/>
</dbReference>
<comment type="domain">
    <text evidence="5">The RxLR-dEER motif acts to carry the protein into the host cell cytoplasm through binding to cell surface phosphatidylinositol-3-phosphate.</text>
</comment>
<protein>
    <recommendedName>
        <fullName evidence="5">RxLR effector protein</fullName>
    </recommendedName>
</protein>
<evidence type="ECO:0000313" key="6">
    <source>
        <dbReference type="EMBL" id="KAL3660566.1"/>
    </source>
</evidence>
<organism evidence="6 7">
    <name type="scientific">Phytophthora oleae</name>
    <dbReference type="NCBI Taxonomy" id="2107226"/>
    <lineage>
        <taxon>Eukaryota</taxon>
        <taxon>Sar</taxon>
        <taxon>Stramenopiles</taxon>
        <taxon>Oomycota</taxon>
        <taxon>Peronosporomycetes</taxon>
        <taxon>Peronosporales</taxon>
        <taxon>Peronosporaceae</taxon>
        <taxon>Phytophthora</taxon>
    </lineage>
</organism>
<reference evidence="6 7" key="1">
    <citation type="submission" date="2024-09" db="EMBL/GenBank/DDBJ databases">
        <title>Genome sequencing and assembly of Phytophthora oleae, isolate VK10A, causative agent of rot of olive drupes.</title>
        <authorList>
            <person name="Conti Taguali S."/>
            <person name="Riolo M."/>
            <person name="La Spada F."/>
            <person name="Cacciola S.O."/>
            <person name="Dionisio G."/>
        </authorList>
    </citation>
    <scope>NUCLEOTIDE SEQUENCE [LARGE SCALE GENOMIC DNA]</scope>
    <source>
        <strain evidence="6 7">VK10A</strain>
    </source>
</reference>
<evidence type="ECO:0000256" key="1">
    <source>
        <dbReference type="ARBA" id="ARBA00004613"/>
    </source>
</evidence>